<keyword evidence="1" id="KW-1133">Transmembrane helix</keyword>
<evidence type="ECO:0000256" key="1">
    <source>
        <dbReference type="SAM" id="Phobius"/>
    </source>
</evidence>
<dbReference type="EMBL" id="RXIC02000020">
    <property type="protein sequence ID" value="KAB1222923.1"/>
    <property type="molecule type" value="Genomic_DNA"/>
</dbReference>
<feature type="transmembrane region" description="Helical" evidence="1">
    <location>
        <begin position="118"/>
        <end position="134"/>
    </location>
</feature>
<evidence type="ECO:0000313" key="3">
    <source>
        <dbReference type="Proteomes" id="UP000516437"/>
    </source>
</evidence>
<reference evidence="2 3" key="1">
    <citation type="journal article" date="2019" name="Plant Biotechnol. J.">
        <title>The red bayberry genome and genetic basis of sex determination.</title>
        <authorList>
            <person name="Jia H.M."/>
            <person name="Jia H.J."/>
            <person name="Cai Q.L."/>
            <person name="Wang Y."/>
            <person name="Zhao H.B."/>
            <person name="Yang W.F."/>
            <person name="Wang G.Y."/>
            <person name="Li Y.H."/>
            <person name="Zhan D.L."/>
            <person name="Shen Y.T."/>
            <person name="Niu Q.F."/>
            <person name="Chang L."/>
            <person name="Qiu J."/>
            <person name="Zhao L."/>
            <person name="Xie H.B."/>
            <person name="Fu W.Y."/>
            <person name="Jin J."/>
            <person name="Li X.W."/>
            <person name="Jiao Y."/>
            <person name="Zhou C.C."/>
            <person name="Tu T."/>
            <person name="Chai C.Y."/>
            <person name="Gao J.L."/>
            <person name="Fan L.J."/>
            <person name="van de Weg E."/>
            <person name="Wang J.Y."/>
            <person name="Gao Z.S."/>
        </authorList>
    </citation>
    <scope>NUCLEOTIDE SEQUENCE [LARGE SCALE GENOMIC DNA]</scope>
    <source>
        <tissue evidence="2">Leaves</tissue>
    </source>
</reference>
<sequence>MGYLTLCTPCLDFVTLGPKLLISVDCHPEANFSVKTDGIKRTCRPREALKNFLPVLRRLDSLPPTLNPNLFLLPTVLHLHSTTLELNSTLELTRARSSALSISHLLSNNHQSNFAKEFVFFGWNLSSLCGILVCRSGPAFLWSPSVVFLFIAHCGPLVSGLLFTQYWCVAYNCTVGSTALWGIYRLIHCLRRERRRLGMNDPFWNQVLSSDDELFDVEVATVRNDGADLLLLEVIPLVGLMEEVTMEGRWRTMDG</sequence>
<gene>
    <name evidence="2" type="ORF">CJ030_MR2G019442</name>
</gene>
<feature type="transmembrane region" description="Helical" evidence="1">
    <location>
        <begin position="169"/>
        <end position="187"/>
    </location>
</feature>
<keyword evidence="1" id="KW-0812">Transmembrane</keyword>
<evidence type="ECO:0000313" key="2">
    <source>
        <dbReference type="EMBL" id="KAB1222923.1"/>
    </source>
</evidence>
<dbReference type="AlphaFoldDB" id="A0A6A1WDI4"/>
<keyword evidence="3" id="KW-1185">Reference proteome</keyword>
<accession>A0A6A1WDI4</accession>
<name>A0A6A1WDI4_9ROSI</name>
<organism evidence="2 3">
    <name type="scientific">Morella rubra</name>
    <name type="common">Chinese bayberry</name>
    <dbReference type="NCBI Taxonomy" id="262757"/>
    <lineage>
        <taxon>Eukaryota</taxon>
        <taxon>Viridiplantae</taxon>
        <taxon>Streptophyta</taxon>
        <taxon>Embryophyta</taxon>
        <taxon>Tracheophyta</taxon>
        <taxon>Spermatophyta</taxon>
        <taxon>Magnoliopsida</taxon>
        <taxon>eudicotyledons</taxon>
        <taxon>Gunneridae</taxon>
        <taxon>Pentapetalae</taxon>
        <taxon>rosids</taxon>
        <taxon>fabids</taxon>
        <taxon>Fagales</taxon>
        <taxon>Myricaceae</taxon>
        <taxon>Morella</taxon>
    </lineage>
</organism>
<protein>
    <submittedName>
        <fullName evidence="2">Uncharacterized protein</fullName>
    </submittedName>
</protein>
<dbReference type="Proteomes" id="UP000516437">
    <property type="component" value="Chromosome 2"/>
</dbReference>
<keyword evidence="1" id="KW-0472">Membrane</keyword>
<proteinExistence type="predicted"/>
<comment type="caution">
    <text evidence="2">The sequence shown here is derived from an EMBL/GenBank/DDBJ whole genome shotgun (WGS) entry which is preliminary data.</text>
</comment>